<evidence type="ECO:0000313" key="3">
    <source>
        <dbReference type="Proteomes" id="UP000175744"/>
    </source>
</evidence>
<dbReference type="EMBL" id="LZFO01000003">
    <property type="protein sequence ID" value="OFI07505.1"/>
    <property type="molecule type" value="Genomic_DNA"/>
</dbReference>
<feature type="transmembrane region" description="Helical" evidence="1">
    <location>
        <begin position="12"/>
        <end position="36"/>
    </location>
</feature>
<keyword evidence="1" id="KW-0472">Membrane</keyword>
<proteinExistence type="predicted"/>
<dbReference type="RefSeq" id="WP_242866369.1">
    <property type="nucleotide sequence ID" value="NZ_LZFO01000003.1"/>
</dbReference>
<evidence type="ECO:0000256" key="1">
    <source>
        <dbReference type="SAM" id="Phobius"/>
    </source>
</evidence>
<keyword evidence="1" id="KW-0812">Transmembrane</keyword>
<name>A0A1E8F1K0_9CLOT</name>
<keyword evidence="3" id="KW-1185">Reference proteome</keyword>
<dbReference type="AlphaFoldDB" id="A0A1E8F1K0"/>
<dbReference type="Proteomes" id="UP000175744">
    <property type="component" value="Unassembled WGS sequence"/>
</dbReference>
<reference evidence="2 3" key="1">
    <citation type="submission" date="2016-06" db="EMBL/GenBank/DDBJ databases">
        <title>Genome sequence of Clostridium acetireducens DSM 10703.</title>
        <authorList>
            <person name="Poehlein A."/>
            <person name="Fluechter S."/>
            <person name="Duerre P."/>
            <person name="Daniel R."/>
        </authorList>
    </citation>
    <scope>NUCLEOTIDE SEQUENCE [LARGE SCALE GENOMIC DNA]</scope>
    <source>
        <strain evidence="2 3">DSM 10703</strain>
    </source>
</reference>
<gene>
    <name evidence="2" type="ORF">CLOACE_03340</name>
</gene>
<comment type="caution">
    <text evidence="2">The sequence shown here is derived from an EMBL/GenBank/DDBJ whole genome shotgun (WGS) entry which is preliminary data.</text>
</comment>
<dbReference type="STRING" id="1121290.CLAOCE_03340"/>
<accession>A0A1E8F1K0</accession>
<keyword evidence="1" id="KW-1133">Transmembrane helix</keyword>
<feature type="transmembrane region" description="Helical" evidence="1">
    <location>
        <begin position="86"/>
        <end position="112"/>
    </location>
</feature>
<organism evidence="2 3">
    <name type="scientific">Clostridium acetireducens DSM 10703</name>
    <dbReference type="NCBI Taxonomy" id="1121290"/>
    <lineage>
        <taxon>Bacteria</taxon>
        <taxon>Bacillati</taxon>
        <taxon>Bacillota</taxon>
        <taxon>Clostridia</taxon>
        <taxon>Eubacteriales</taxon>
        <taxon>Clostridiaceae</taxon>
        <taxon>Clostridium</taxon>
    </lineage>
</organism>
<evidence type="ECO:0000313" key="2">
    <source>
        <dbReference type="EMBL" id="OFI07505.1"/>
    </source>
</evidence>
<feature type="transmembrane region" description="Helical" evidence="1">
    <location>
        <begin position="48"/>
        <end position="65"/>
    </location>
</feature>
<protein>
    <submittedName>
        <fullName evidence="2">Uncharacterized protein</fullName>
    </submittedName>
</protein>
<sequence length="113" mass="13416">MKEYLKDIVFCFKVSIYIFAIFFGIGIVIGILLANFNFRDILLWGCRIVQYLSILGMIICALAFTKTELLRPLNYNEEWRKYFRKLNLFWVILIISLIITILSYCLESLIIFK</sequence>